<name>A0A6A4HI02_9AGAR</name>
<evidence type="ECO:0000313" key="3">
    <source>
        <dbReference type="Proteomes" id="UP000799118"/>
    </source>
</evidence>
<feature type="region of interest" description="Disordered" evidence="1">
    <location>
        <begin position="502"/>
        <end position="712"/>
    </location>
</feature>
<feature type="region of interest" description="Disordered" evidence="1">
    <location>
        <begin position="29"/>
        <end position="58"/>
    </location>
</feature>
<evidence type="ECO:0000313" key="2">
    <source>
        <dbReference type="EMBL" id="KAE9398402.1"/>
    </source>
</evidence>
<feature type="region of interest" description="Disordered" evidence="1">
    <location>
        <begin position="368"/>
        <end position="437"/>
    </location>
</feature>
<feature type="compositionally biased region" description="Low complexity" evidence="1">
    <location>
        <begin position="543"/>
        <end position="553"/>
    </location>
</feature>
<organism evidence="2 3">
    <name type="scientific">Gymnopus androsaceus JB14</name>
    <dbReference type="NCBI Taxonomy" id="1447944"/>
    <lineage>
        <taxon>Eukaryota</taxon>
        <taxon>Fungi</taxon>
        <taxon>Dikarya</taxon>
        <taxon>Basidiomycota</taxon>
        <taxon>Agaricomycotina</taxon>
        <taxon>Agaricomycetes</taxon>
        <taxon>Agaricomycetidae</taxon>
        <taxon>Agaricales</taxon>
        <taxon>Marasmiineae</taxon>
        <taxon>Omphalotaceae</taxon>
        <taxon>Gymnopus</taxon>
    </lineage>
</organism>
<dbReference type="EMBL" id="ML769483">
    <property type="protein sequence ID" value="KAE9398402.1"/>
    <property type="molecule type" value="Genomic_DNA"/>
</dbReference>
<feature type="compositionally biased region" description="Acidic residues" evidence="1">
    <location>
        <begin position="47"/>
        <end position="56"/>
    </location>
</feature>
<feature type="compositionally biased region" description="Low complexity" evidence="1">
    <location>
        <begin position="571"/>
        <end position="595"/>
    </location>
</feature>
<feature type="region of interest" description="Disordered" evidence="1">
    <location>
        <begin position="777"/>
        <end position="796"/>
    </location>
</feature>
<feature type="compositionally biased region" description="Basic and acidic residues" evidence="1">
    <location>
        <begin position="778"/>
        <end position="796"/>
    </location>
</feature>
<dbReference type="Proteomes" id="UP000799118">
    <property type="component" value="Unassembled WGS sequence"/>
</dbReference>
<keyword evidence="3" id="KW-1185">Reference proteome</keyword>
<protein>
    <submittedName>
        <fullName evidence="2">Uncharacterized protein</fullName>
    </submittedName>
</protein>
<dbReference type="AlphaFoldDB" id="A0A6A4HI02"/>
<gene>
    <name evidence="2" type="ORF">BT96DRAFT_994880</name>
</gene>
<proteinExistence type="predicted"/>
<sequence>MAASGKKKPFWLEFFKAWNQKFPPLPLKAASAPSKPLDSLVDGYGSESEESEEEADDPHVHFAHTVSRAVLKRWFLTRMTKDRSTDKNPFDKFLAQLNTRSGSPCRLPIEKFYMKFSDSAQEVEAEYQRCFGKVNEDAKNVDEGGMDVDREVNKDATDVGKGKEAGPVLKRRVMRREQRDKEEDEDNDEDGDEEDNAKNFALSRRVTIAKELFAKKSPEAQAAIQTEAQEYHDSRQSAYEQALQERIGTVLTFYLSTFLPLRRKNASTFAQLLADSYGAMIKGIVSISVVGLDEPDAPGEEPGLFLHHVMSKNAPHKFTDWNPSSFRDEHMGSLLHFASDMYRIQQGENINQPSSNSAVPRAAQDMLNDPSMLSFNDSNAPMDKSKLPAEGEKKGKEKEKLKKNGKGKKRSRDSESEASDEEEAPKAASNSRRRSSRLKITKPAAVLEEMDVDWADGRDGQDRVLSAGMRAHLASSSMPKHRKLQEALNGMEDPEFCMANILAGPDASATGSSSDASGSAPAPATPAESTPMPDAPAAPEPAPATTAESTLAPVAPVASESTPAAKAMELTPMPAAATVTAMELTPTPAGPAATAMELTPTPVAPAASEPVHARAAESTPAPMTPVASRPTPAATAIELTPTPAAPVAPAADPASTDADHAGMTTTPEGGPNRLPATARLHPGSTAKPANLPPRPKPKPKHPAAATPKFPDSGPEFYEHYRKYLLSEMQDEPLWVQAVYAWYSFEKSRGFPAKGKGRDLIATDECPSAVTAWVRNGRKKDPLEMEDGAVHRKSLLD</sequence>
<feature type="compositionally biased region" description="Low complexity" evidence="1">
    <location>
        <begin position="503"/>
        <end position="532"/>
    </location>
</feature>
<reference evidence="2" key="1">
    <citation type="journal article" date="2019" name="Environ. Microbiol.">
        <title>Fungal ecological strategies reflected in gene transcription - a case study of two litter decomposers.</title>
        <authorList>
            <person name="Barbi F."/>
            <person name="Kohler A."/>
            <person name="Barry K."/>
            <person name="Baskaran P."/>
            <person name="Daum C."/>
            <person name="Fauchery L."/>
            <person name="Ihrmark K."/>
            <person name="Kuo A."/>
            <person name="LaButti K."/>
            <person name="Lipzen A."/>
            <person name="Morin E."/>
            <person name="Grigoriev I.V."/>
            <person name="Henrissat B."/>
            <person name="Lindahl B."/>
            <person name="Martin F."/>
        </authorList>
    </citation>
    <scope>NUCLEOTIDE SEQUENCE</scope>
    <source>
        <strain evidence="2">JB14</strain>
    </source>
</reference>
<feature type="compositionally biased region" description="Acidic residues" evidence="1">
    <location>
        <begin position="182"/>
        <end position="195"/>
    </location>
</feature>
<feature type="compositionally biased region" description="Basic and acidic residues" evidence="1">
    <location>
        <begin position="140"/>
        <end position="164"/>
    </location>
</feature>
<accession>A0A6A4HI02</accession>
<feature type="compositionally biased region" description="Basic and acidic residues" evidence="1">
    <location>
        <begin position="383"/>
        <end position="402"/>
    </location>
</feature>
<evidence type="ECO:0000256" key="1">
    <source>
        <dbReference type="SAM" id="MobiDB-lite"/>
    </source>
</evidence>
<feature type="region of interest" description="Disordered" evidence="1">
    <location>
        <begin position="140"/>
        <end position="198"/>
    </location>
</feature>
<feature type="compositionally biased region" description="Low complexity" evidence="1">
    <location>
        <begin position="640"/>
        <end position="656"/>
    </location>
</feature>
<feature type="compositionally biased region" description="Pro residues" evidence="1">
    <location>
        <begin position="533"/>
        <end position="542"/>
    </location>
</feature>